<evidence type="ECO:0000313" key="3">
    <source>
        <dbReference type="Proteomes" id="UP000076552"/>
    </source>
</evidence>
<dbReference type="STRING" id="708197.A0A166PSW2"/>
<dbReference type="EMBL" id="LFIV01000153">
    <property type="protein sequence ID" value="KZL67130.1"/>
    <property type="molecule type" value="Genomic_DNA"/>
</dbReference>
<comment type="caution">
    <text evidence="2">The sequence shown here is derived from an EMBL/GenBank/DDBJ whole genome shotgun (WGS) entry which is preliminary data.</text>
</comment>
<dbReference type="Proteomes" id="UP000076552">
    <property type="component" value="Unassembled WGS sequence"/>
</dbReference>
<evidence type="ECO:0000313" key="2">
    <source>
        <dbReference type="EMBL" id="KZL67130.1"/>
    </source>
</evidence>
<dbReference type="AlphaFoldDB" id="A0A166PSW2"/>
<organism evidence="2 3">
    <name type="scientific">Colletotrichum tofieldiae</name>
    <dbReference type="NCBI Taxonomy" id="708197"/>
    <lineage>
        <taxon>Eukaryota</taxon>
        <taxon>Fungi</taxon>
        <taxon>Dikarya</taxon>
        <taxon>Ascomycota</taxon>
        <taxon>Pezizomycotina</taxon>
        <taxon>Sordariomycetes</taxon>
        <taxon>Hypocreomycetidae</taxon>
        <taxon>Glomerellales</taxon>
        <taxon>Glomerellaceae</taxon>
        <taxon>Colletotrichum</taxon>
        <taxon>Colletotrichum spaethianum species complex</taxon>
    </lineage>
</organism>
<proteinExistence type="predicted"/>
<evidence type="ECO:0000256" key="1">
    <source>
        <dbReference type="SAM" id="MobiDB-lite"/>
    </source>
</evidence>
<gene>
    <name evidence="2" type="ORF">CT0861_09966</name>
</gene>
<feature type="compositionally biased region" description="Acidic residues" evidence="1">
    <location>
        <begin position="174"/>
        <end position="183"/>
    </location>
</feature>
<feature type="compositionally biased region" description="Pro residues" evidence="1">
    <location>
        <begin position="203"/>
        <end position="213"/>
    </location>
</feature>
<name>A0A166PSW2_9PEZI</name>
<feature type="region of interest" description="Disordered" evidence="1">
    <location>
        <begin position="163"/>
        <end position="223"/>
    </location>
</feature>
<sequence length="466" mass="51054">MTSNKSYFDAVSTPAAHQREVRLVHNERSVYEVLNNTSASNWGRTHLVALRVLVRGRKNAELLPLIASNSFAQPFVTILTAAIATDADPFWSAYPESRAALSGILRGRDSNEYGETKLSEYEILKSGKDLSLGRVWAALNRLESPLEGLIPQSVEADLASDYGDDHTAASETQSVDENEDGDGDVDHGGGSRSINVRLKHAPATPPSPNLPPPKRTRHAPQDYPGMVTFDHRVQIGDGSPGTAATLSSPHSAFVPESEAVSGRSPAEDLTLDFVAALFRHLLLHIPPQHAYDRATDHLSPVDFDVLKLTLRSVVGRAAFTSVDDGGLWIKPLAALSRARVAIIETKRSLTRIVDGRPDFSDELLAQVVGESLAVRLRSEKVWAGPKDSIFVIVAAKYFVRFLEIGISDRYLENLQGHVATQDPFQEFITVDHTTWFDFRDATDRLKIMRNTSGIVAVVQHNLVSSA</sequence>
<protein>
    <submittedName>
        <fullName evidence="2">Uncharacterized protein</fullName>
    </submittedName>
</protein>
<accession>A0A166PSW2</accession>
<keyword evidence="3" id="KW-1185">Reference proteome</keyword>
<reference evidence="2 3" key="1">
    <citation type="submission" date="2015-06" db="EMBL/GenBank/DDBJ databases">
        <title>Survival trade-offs in plant roots during colonization by closely related pathogenic and mutualistic fungi.</title>
        <authorList>
            <person name="Hacquard S."/>
            <person name="Kracher B."/>
            <person name="Hiruma K."/>
            <person name="Weinman A."/>
            <person name="Muench P."/>
            <person name="Garrido Oter R."/>
            <person name="Ver Loren van Themaat E."/>
            <person name="Dallerey J.-F."/>
            <person name="Damm U."/>
            <person name="Henrissat B."/>
            <person name="Lespinet O."/>
            <person name="Thon M."/>
            <person name="Kemen E."/>
            <person name="McHardy A.C."/>
            <person name="Schulze-Lefert P."/>
            <person name="O'Connell R.J."/>
        </authorList>
    </citation>
    <scope>NUCLEOTIDE SEQUENCE [LARGE SCALE GENOMIC DNA]</scope>
    <source>
        <strain evidence="2 3">0861</strain>
    </source>
</reference>